<reference evidence="3" key="2">
    <citation type="submission" date="2020-09" db="EMBL/GenBank/DDBJ databases">
        <authorList>
            <person name="Sun Q."/>
            <person name="Zhou Y."/>
        </authorList>
    </citation>
    <scope>NUCLEOTIDE SEQUENCE</scope>
    <source>
        <strain evidence="3">CGMCC 1.6293</strain>
    </source>
</reference>
<dbReference type="InterPro" id="IPR050218">
    <property type="entry name" value="LptD"/>
</dbReference>
<comment type="subcellular location">
    <subcellularLocation>
        <location evidence="1">Cell outer membrane</location>
    </subcellularLocation>
</comment>
<name>A0A917WBD6_9RHOB</name>
<dbReference type="Proteomes" id="UP000649829">
    <property type="component" value="Unassembled WGS sequence"/>
</dbReference>
<organism evidence="3 4">
    <name type="scientific">Pseudooceanicola nanhaiensis</name>
    <dbReference type="NCBI Taxonomy" id="375761"/>
    <lineage>
        <taxon>Bacteria</taxon>
        <taxon>Pseudomonadati</taxon>
        <taxon>Pseudomonadota</taxon>
        <taxon>Alphaproteobacteria</taxon>
        <taxon>Rhodobacterales</taxon>
        <taxon>Paracoccaceae</taxon>
        <taxon>Pseudooceanicola</taxon>
    </lineage>
</organism>
<keyword evidence="1" id="KW-0732">Signal</keyword>
<dbReference type="HAMAP" id="MF_01411">
    <property type="entry name" value="LPS_assembly_LptD"/>
    <property type="match status" value="1"/>
</dbReference>
<keyword evidence="1" id="KW-0472">Membrane</keyword>
<proteinExistence type="inferred from homology"/>
<comment type="function">
    <text evidence="1">Involved in the assembly of lipopolysaccharide (LPS) at the surface of the outer membrane.</text>
</comment>
<dbReference type="GO" id="GO:1990351">
    <property type="term" value="C:transporter complex"/>
    <property type="evidence" value="ECO:0007669"/>
    <property type="project" value="TreeGrafter"/>
</dbReference>
<feature type="chain" id="PRO_5038187154" description="LPS-assembly protein LptD" evidence="1">
    <location>
        <begin position="22"/>
        <end position="713"/>
    </location>
</feature>
<evidence type="ECO:0000313" key="4">
    <source>
        <dbReference type="Proteomes" id="UP000649829"/>
    </source>
</evidence>
<protein>
    <recommendedName>
        <fullName evidence="1">LPS-assembly protein LptD</fullName>
    </recommendedName>
</protein>
<comment type="similarity">
    <text evidence="1">Belongs to the LptD family.</text>
</comment>
<comment type="caution">
    <text evidence="3">The sequence shown here is derived from an EMBL/GenBank/DDBJ whole genome shotgun (WGS) entry which is preliminary data.</text>
</comment>
<reference evidence="3" key="1">
    <citation type="journal article" date="2014" name="Int. J. Syst. Evol. Microbiol.">
        <title>Complete genome sequence of Corynebacterium casei LMG S-19264T (=DSM 44701T), isolated from a smear-ripened cheese.</title>
        <authorList>
            <consortium name="US DOE Joint Genome Institute (JGI-PGF)"/>
            <person name="Walter F."/>
            <person name="Albersmeier A."/>
            <person name="Kalinowski J."/>
            <person name="Ruckert C."/>
        </authorList>
    </citation>
    <scope>NUCLEOTIDE SEQUENCE</scope>
    <source>
        <strain evidence="3">CGMCC 1.6293</strain>
    </source>
</reference>
<keyword evidence="1" id="KW-0998">Cell outer membrane</keyword>
<dbReference type="PANTHER" id="PTHR30189:SF1">
    <property type="entry name" value="LPS-ASSEMBLY PROTEIN LPTD"/>
    <property type="match status" value="1"/>
</dbReference>
<dbReference type="AlphaFoldDB" id="A0A917WBD6"/>
<feature type="signal peptide" evidence="1">
    <location>
        <begin position="1"/>
        <end position="21"/>
    </location>
</feature>
<dbReference type="PANTHER" id="PTHR30189">
    <property type="entry name" value="LPS-ASSEMBLY PROTEIN"/>
    <property type="match status" value="1"/>
</dbReference>
<dbReference type="Pfam" id="PF04453">
    <property type="entry name" value="LptD"/>
    <property type="match status" value="1"/>
</dbReference>
<comment type="subunit">
    <text evidence="1">Component of the lipopolysaccharide transport and assembly complex.</text>
</comment>
<evidence type="ECO:0000313" key="3">
    <source>
        <dbReference type="EMBL" id="GGL89963.1"/>
    </source>
</evidence>
<feature type="domain" description="LptD C-terminal" evidence="2">
    <location>
        <begin position="270"/>
        <end position="639"/>
    </location>
</feature>
<dbReference type="RefSeq" id="WP_036538375.1">
    <property type="nucleotide sequence ID" value="NZ_BMLF01000001.1"/>
</dbReference>
<accession>A0A917WBD6</accession>
<sequence length="713" mass="79728" precursor="true">MRRLRFLVLALIGLLPLPAAAQDAAMLIADRVFLDGRETVVAEGRVEALRDGVRLQAQRIVYHQGTGRLEITGPITLTEQSGRAVVLADSAELDEDLRNGLVRGARLMLDQQVQLAARELDRSEGRYSQLYKATVSSCHVCNDGRPPLWQIRARRVIHDQQERQLYFDNARFEVLGVPIFWLPRLRLPDPSLKRATGFLIPSLNRDSRLGTGVKVPYFIKMGQSRDLTLTPFWSSNTRTLEFRYRQAFRTGRIEVYGAVSDDDLLPGELRGYIDGRGAFALPRDFRLEFDVEGTLDDAYPTEYDYLDKDRLDSQLAVSRVRRDEYIRGALTNYHTLREDEDDANIPSLIGDITYERRFFPRRIGGELRLGTELHSHYRYSDLDVDGPDPDTVVDGRDVTRLTVDAAWLNSWTLRSGIRAETEAGVALDSFWTGQDMSLPATQSGAAPRLGVTFRWPLKKVGASGAVHVLEPLAQLAWTGGDDLEVANDESTRVEFDEGNLLALSRFPAPDRRERGWRAAVGFNWTRYAVSGWQSRLTVGQVIRDETDGDFHLSSGLSGRSSDLLVAGQLIGPEGLAFTARSIIRDRSDLTKAEARASWITPGVAVGASYLWLDDDPRENRADTISEWAVDGTVRLAENWLGSANWRYDLASNATAEAGVGLTYINECVEMEFSASRRFTSSTIVTPSTDFSFTIGLRGFSGNADGQRFTRTCK</sequence>
<evidence type="ECO:0000256" key="1">
    <source>
        <dbReference type="HAMAP-Rule" id="MF_01411"/>
    </source>
</evidence>
<keyword evidence="4" id="KW-1185">Reference proteome</keyword>
<comment type="caution">
    <text evidence="1">Lacks conserved residue(s) required for the propagation of feature annotation.</text>
</comment>
<evidence type="ECO:0000259" key="2">
    <source>
        <dbReference type="Pfam" id="PF04453"/>
    </source>
</evidence>
<dbReference type="GO" id="GO:0009279">
    <property type="term" value="C:cell outer membrane"/>
    <property type="evidence" value="ECO:0007669"/>
    <property type="project" value="UniProtKB-SubCell"/>
</dbReference>
<dbReference type="InterPro" id="IPR007543">
    <property type="entry name" value="LptD_C"/>
</dbReference>
<gene>
    <name evidence="1 3" type="primary">lptD</name>
    <name evidence="3" type="ORF">GCM10011534_10120</name>
</gene>
<dbReference type="GO" id="GO:0043165">
    <property type="term" value="P:Gram-negative-bacterium-type cell outer membrane assembly"/>
    <property type="evidence" value="ECO:0007669"/>
    <property type="project" value="UniProtKB-UniRule"/>
</dbReference>
<dbReference type="GO" id="GO:0015920">
    <property type="term" value="P:lipopolysaccharide transport"/>
    <property type="evidence" value="ECO:0007669"/>
    <property type="project" value="InterPro"/>
</dbReference>
<dbReference type="EMBL" id="BMLF01000001">
    <property type="protein sequence ID" value="GGL89963.1"/>
    <property type="molecule type" value="Genomic_DNA"/>
</dbReference>
<dbReference type="InterPro" id="IPR020889">
    <property type="entry name" value="LipoPS_assembly_LptD"/>
</dbReference>